<comment type="similarity">
    <text evidence="3">Belongs to the cytochrome P450 family.</text>
</comment>
<comment type="subcellular location">
    <subcellularLocation>
        <location evidence="2">Membrane</location>
        <topology evidence="2">Single-pass membrane protein</topology>
    </subcellularLocation>
</comment>
<protein>
    <submittedName>
        <fullName evidence="12">Uncharacterized protein</fullName>
    </submittedName>
</protein>
<comment type="cofactor">
    <cofactor evidence="1">
        <name>heme</name>
        <dbReference type="ChEBI" id="CHEBI:30413"/>
    </cofactor>
</comment>
<evidence type="ECO:0000256" key="1">
    <source>
        <dbReference type="ARBA" id="ARBA00001971"/>
    </source>
</evidence>
<evidence type="ECO:0000256" key="11">
    <source>
        <dbReference type="ARBA" id="ARBA00023136"/>
    </source>
</evidence>
<dbReference type="GO" id="GO:0020037">
    <property type="term" value="F:heme binding"/>
    <property type="evidence" value="ECO:0007669"/>
    <property type="project" value="InterPro"/>
</dbReference>
<proteinExistence type="inferred from homology"/>
<dbReference type="GO" id="GO:0004497">
    <property type="term" value="F:monooxygenase activity"/>
    <property type="evidence" value="ECO:0007669"/>
    <property type="project" value="UniProtKB-KW"/>
</dbReference>
<dbReference type="GO" id="GO:0016020">
    <property type="term" value="C:membrane"/>
    <property type="evidence" value="ECO:0007669"/>
    <property type="project" value="UniProtKB-SubCell"/>
</dbReference>
<keyword evidence="4" id="KW-0349">Heme</keyword>
<evidence type="ECO:0000256" key="8">
    <source>
        <dbReference type="ARBA" id="ARBA00023002"/>
    </source>
</evidence>
<evidence type="ECO:0000256" key="3">
    <source>
        <dbReference type="ARBA" id="ARBA00010617"/>
    </source>
</evidence>
<gene>
    <name evidence="12" type="ORF">CRG98_011799</name>
</gene>
<dbReference type="STRING" id="22663.A0A2I0KJ69"/>
<evidence type="ECO:0000313" key="13">
    <source>
        <dbReference type="Proteomes" id="UP000233551"/>
    </source>
</evidence>
<evidence type="ECO:0000256" key="10">
    <source>
        <dbReference type="ARBA" id="ARBA00023033"/>
    </source>
</evidence>
<accession>A0A2I0KJ69</accession>
<organism evidence="12 13">
    <name type="scientific">Punica granatum</name>
    <name type="common">Pomegranate</name>
    <dbReference type="NCBI Taxonomy" id="22663"/>
    <lineage>
        <taxon>Eukaryota</taxon>
        <taxon>Viridiplantae</taxon>
        <taxon>Streptophyta</taxon>
        <taxon>Embryophyta</taxon>
        <taxon>Tracheophyta</taxon>
        <taxon>Spermatophyta</taxon>
        <taxon>Magnoliopsida</taxon>
        <taxon>eudicotyledons</taxon>
        <taxon>Gunneridae</taxon>
        <taxon>Pentapetalae</taxon>
        <taxon>rosids</taxon>
        <taxon>malvids</taxon>
        <taxon>Myrtales</taxon>
        <taxon>Lythraceae</taxon>
        <taxon>Punica</taxon>
    </lineage>
</organism>
<evidence type="ECO:0000313" key="12">
    <source>
        <dbReference type="EMBL" id="PKI67826.1"/>
    </source>
</evidence>
<name>A0A2I0KJ69_PUNGR</name>
<dbReference type="InterPro" id="IPR050665">
    <property type="entry name" value="Cytochrome_P450_Monooxygen"/>
</dbReference>
<evidence type="ECO:0000256" key="7">
    <source>
        <dbReference type="ARBA" id="ARBA00022989"/>
    </source>
</evidence>
<reference evidence="12 13" key="1">
    <citation type="submission" date="2017-11" db="EMBL/GenBank/DDBJ databases">
        <title>De-novo sequencing of pomegranate (Punica granatum L.) genome.</title>
        <authorList>
            <person name="Akparov Z."/>
            <person name="Amiraslanov A."/>
            <person name="Hajiyeva S."/>
            <person name="Abbasov M."/>
            <person name="Kaur K."/>
            <person name="Hamwieh A."/>
            <person name="Solovyev V."/>
            <person name="Salamov A."/>
            <person name="Braich B."/>
            <person name="Kosarev P."/>
            <person name="Mahmoud A."/>
            <person name="Hajiyev E."/>
            <person name="Babayeva S."/>
            <person name="Izzatullayeva V."/>
            <person name="Mammadov A."/>
            <person name="Mammadov A."/>
            <person name="Sharifova S."/>
            <person name="Ojaghi J."/>
            <person name="Eynullazada K."/>
            <person name="Bayramov B."/>
            <person name="Abdulazimova A."/>
            <person name="Shahmuradov I."/>
        </authorList>
    </citation>
    <scope>NUCLEOTIDE SEQUENCE [LARGE SCALE GENOMIC DNA]</scope>
    <source>
        <strain evidence="13">cv. AG2017</strain>
        <tissue evidence="12">Leaf</tissue>
    </source>
</reference>
<dbReference type="AlphaFoldDB" id="A0A2I0KJ69"/>
<dbReference type="InterPro" id="IPR036396">
    <property type="entry name" value="Cyt_P450_sf"/>
</dbReference>
<dbReference type="PANTHER" id="PTHR24282">
    <property type="entry name" value="CYTOCHROME P450 FAMILY MEMBER"/>
    <property type="match status" value="1"/>
</dbReference>
<dbReference type="PANTHER" id="PTHR24282:SF26">
    <property type="entry name" value="CYTOCHROME P450"/>
    <property type="match status" value="1"/>
</dbReference>
<evidence type="ECO:0000256" key="2">
    <source>
        <dbReference type="ARBA" id="ARBA00004167"/>
    </source>
</evidence>
<dbReference type="Gene3D" id="1.10.630.10">
    <property type="entry name" value="Cytochrome P450"/>
    <property type="match status" value="1"/>
</dbReference>
<dbReference type="GO" id="GO:0016705">
    <property type="term" value="F:oxidoreductase activity, acting on paired donors, with incorporation or reduction of molecular oxygen"/>
    <property type="evidence" value="ECO:0007669"/>
    <property type="project" value="InterPro"/>
</dbReference>
<evidence type="ECO:0000256" key="4">
    <source>
        <dbReference type="ARBA" id="ARBA00022617"/>
    </source>
</evidence>
<dbReference type="EMBL" id="PGOL01000582">
    <property type="protein sequence ID" value="PKI67826.1"/>
    <property type="molecule type" value="Genomic_DNA"/>
</dbReference>
<keyword evidence="10" id="KW-0503">Monooxygenase</keyword>
<keyword evidence="7" id="KW-1133">Transmembrane helix</keyword>
<evidence type="ECO:0000256" key="9">
    <source>
        <dbReference type="ARBA" id="ARBA00023004"/>
    </source>
</evidence>
<keyword evidence="11" id="KW-0472">Membrane</keyword>
<dbReference type="GO" id="GO:0005506">
    <property type="term" value="F:iron ion binding"/>
    <property type="evidence" value="ECO:0007669"/>
    <property type="project" value="InterPro"/>
</dbReference>
<comment type="caution">
    <text evidence="12">The sequence shown here is derived from an EMBL/GenBank/DDBJ whole genome shotgun (WGS) entry which is preliminary data.</text>
</comment>
<evidence type="ECO:0000256" key="6">
    <source>
        <dbReference type="ARBA" id="ARBA00022723"/>
    </source>
</evidence>
<sequence length="272" mass="30532">MGNIHLLSVTEASMVKELSLYMSLSLGKPSYLTEDRGPLLGEGIISSSGQVWVHQRKIISPELYLDKVKLLPRRGDFIEAQATSEGHVQGKHWVPGLREIWKLEKEIRSKILGVVKRWAEANLYEDLLQMILEGAKSCSEQEGLPSSIYCDKFIVDNCKNLHETAALTMVIQETLRLYPPVTFVAREALEDIEFRKLCIPKGLGFQIPVPSEILRRDLQRLQVCPGLHPFWPRTTALCRAALCNGRAEGDPVSHSVEAPLLALEKVQALSRI</sequence>
<keyword evidence="13" id="KW-1185">Reference proteome</keyword>
<dbReference type="SUPFAM" id="SSF48264">
    <property type="entry name" value="Cytochrome P450"/>
    <property type="match status" value="1"/>
</dbReference>
<dbReference type="InterPro" id="IPR001128">
    <property type="entry name" value="Cyt_P450"/>
</dbReference>
<keyword evidence="8" id="KW-0560">Oxidoreductase</keyword>
<keyword evidence="6" id="KW-0479">Metal-binding</keyword>
<evidence type="ECO:0000256" key="5">
    <source>
        <dbReference type="ARBA" id="ARBA00022692"/>
    </source>
</evidence>
<dbReference type="Proteomes" id="UP000233551">
    <property type="component" value="Unassembled WGS sequence"/>
</dbReference>
<keyword evidence="9" id="KW-0408">Iron</keyword>
<keyword evidence="5" id="KW-0812">Transmembrane</keyword>
<dbReference type="Pfam" id="PF00067">
    <property type="entry name" value="p450"/>
    <property type="match status" value="1"/>
</dbReference>